<comment type="caution">
    <text evidence="2">The sequence shown here is derived from an EMBL/GenBank/DDBJ whole genome shotgun (WGS) entry which is preliminary data.</text>
</comment>
<dbReference type="SUPFAM" id="SSF52047">
    <property type="entry name" value="RNI-like"/>
    <property type="match status" value="2"/>
</dbReference>
<dbReference type="InterPro" id="IPR057207">
    <property type="entry name" value="FBXL15_LRR"/>
</dbReference>
<gene>
    <name evidence="2" type="ORF">COLO4_31467</name>
</gene>
<dbReference type="InterPro" id="IPR006553">
    <property type="entry name" value="Leu-rich_rpt_Cys-con_subtyp"/>
</dbReference>
<dbReference type="PANTHER" id="PTHR13318">
    <property type="entry name" value="PARTNER OF PAIRED, ISOFORM B-RELATED"/>
    <property type="match status" value="1"/>
</dbReference>
<feature type="domain" description="F-box/LRR-repeat protein 15-like leucin rich repeat" evidence="1">
    <location>
        <begin position="359"/>
        <end position="519"/>
    </location>
</feature>
<accession>A0A1R3H4F7</accession>
<protein>
    <submittedName>
        <fullName evidence="2">Leucine-rich repeat, cysteine-containing subtype</fullName>
    </submittedName>
</protein>
<dbReference type="Proteomes" id="UP000187203">
    <property type="component" value="Unassembled WGS sequence"/>
</dbReference>
<dbReference type="Gene3D" id="3.80.10.10">
    <property type="entry name" value="Ribonuclease Inhibitor"/>
    <property type="match status" value="3"/>
</dbReference>
<evidence type="ECO:0000313" key="3">
    <source>
        <dbReference type="Proteomes" id="UP000187203"/>
    </source>
</evidence>
<dbReference type="InterPro" id="IPR032675">
    <property type="entry name" value="LRR_dom_sf"/>
</dbReference>
<reference evidence="3" key="1">
    <citation type="submission" date="2013-09" db="EMBL/GenBank/DDBJ databases">
        <title>Corchorus olitorius genome sequencing.</title>
        <authorList>
            <person name="Alam M."/>
            <person name="Haque M.S."/>
            <person name="Islam M.S."/>
            <person name="Emdad E.M."/>
            <person name="Islam M.M."/>
            <person name="Ahmed B."/>
            <person name="Halim A."/>
            <person name="Hossen Q.M.M."/>
            <person name="Hossain M.Z."/>
            <person name="Ahmed R."/>
            <person name="Khan M.M."/>
            <person name="Islam R."/>
            <person name="Rashid M.M."/>
            <person name="Khan S.A."/>
            <person name="Rahman M.S."/>
            <person name="Alam M."/>
            <person name="Yahiya A.S."/>
            <person name="Khan M.S."/>
            <person name="Azam M.S."/>
            <person name="Haque T."/>
            <person name="Lashkar M.Z.H."/>
            <person name="Akhand A.I."/>
            <person name="Morshed G."/>
            <person name="Roy S."/>
            <person name="Uddin K.S."/>
            <person name="Rabeya T."/>
            <person name="Hossain A.S."/>
            <person name="Chowdhury A."/>
            <person name="Snigdha A.R."/>
            <person name="Mortoza M.S."/>
            <person name="Matin S.A."/>
            <person name="Hoque S.M.E."/>
            <person name="Islam M.K."/>
            <person name="Roy D.K."/>
            <person name="Haider R."/>
            <person name="Moosa M.M."/>
            <person name="Elias S.M."/>
            <person name="Hasan A.M."/>
            <person name="Jahan S."/>
            <person name="Shafiuddin M."/>
            <person name="Mahmood N."/>
            <person name="Shommy N.S."/>
        </authorList>
    </citation>
    <scope>NUCLEOTIDE SEQUENCE [LARGE SCALE GENOMIC DNA]</scope>
    <source>
        <strain evidence="3">cv. O-4</strain>
    </source>
</reference>
<dbReference type="GO" id="GO:0019005">
    <property type="term" value="C:SCF ubiquitin ligase complex"/>
    <property type="evidence" value="ECO:0007669"/>
    <property type="project" value="TreeGrafter"/>
</dbReference>
<proteinExistence type="predicted"/>
<dbReference type="AlphaFoldDB" id="A0A1R3H4F7"/>
<sequence>MSKKTTGDGADLVSDCLQLVFKYLNNDDLEAVSLVCKNFLANSNLVKEHLKVRNPNVSMLSQHIKRFKNLKKIDLRSFMGDLSEAIGEIARSELSLENLLICPESAFEIENNLKDLGSNPNPKMKDLKALFCTQEESLQNNDFMAIANSFPNLEELDVGETSSARKGRVQIEISLDTGIEYLASKLKFLRKLIIRGEHNYNYSDRSIVALSLNCVFLKDVTVSGSKVTESGIGQLIRNRPNLESLCIEFITSNQSSPITIENSISHAKSLTCLTFVGMGVSDMLLKEIGKLRLKELKLDSCRGFTVSGLCMVVSKYLSKLAIAESDIDDEEMELVLKGGDVSNLSCIEIDGSQLTSSTLFLLSATCPSLETVKLVYPNWDHEEIDNIPECKNHNIQKLSLALTFISDESLERFGLISPNLKVVELTSCFQLTSKGIEAVLKNCKFIKKLLLSRWRSTKIIEADSELTELDLEVLKLSYSIIDDEGLELIGSKCPQLVDLDLSHCQSVTMKSIVKILPSMKKLKRLNLRDSGMVNSNLFLEWLYYFNGLPSLKQITLPQMTNPTRKQRAVFMKRGCLLSNV</sequence>
<dbReference type="OrthoDB" id="6066220at2759"/>
<keyword evidence="3" id="KW-1185">Reference proteome</keyword>
<dbReference type="STRING" id="93759.A0A1R3H4F7"/>
<organism evidence="2 3">
    <name type="scientific">Corchorus olitorius</name>
    <dbReference type="NCBI Taxonomy" id="93759"/>
    <lineage>
        <taxon>Eukaryota</taxon>
        <taxon>Viridiplantae</taxon>
        <taxon>Streptophyta</taxon>
        <taxon>Embryophyta</taxon>
        <taxon>Tracheophyta</taxon>
        <taxon>Spermatophyta</taxon>
        <taxon>Magnoliopsida</taxon>
        <taxon>eudicotyledons</taxon>
        <taxon>Gunneridae</taxon>
        <taxon>Pentapetalae</taxon>
        <taxon>rosids</taxon>
        <taxon>malvids</taxon>
        <taxon>Malvales</taxon>
        <taxon>Malvaceae</taxon>
        <taxon>Grewioideae</taxon>
        <taxon>Apeibeae</taxon>
        <taxon>Corchorus</taxon>
    </lineage>
</organism>
<dbReference type="GO" id="GO:0031146">
    <property type="term" value="P:SCF-dependent proteasomal ubiquitin-dependent protein catabolic process"/>
    <property type="evidence" value="ECO:0007669"/>
    <property type="project" value="TreeGrafter"/>
</dbReference>
<dbReference type="SMART" id="SM00367">
    <property type="entry name" value="LRR_CC"/>
    <property type="match status" value="4"/>
</dbReference>
<dbReference type="EMBL" id="AWUE01020855">
    <property type="protein sequence ID" value="OMO65150.1"/>
    <property type="molecule type" value="Genomic_DNA"/>
</dbReference>
<evidence type="ECO:0000259" key="1">
    <source>
        <dbReference type="Pfam" id="PF25372"/>
    </source>
</evidence>
<dbReference type="Pfam" id="PF25372">
    <property type="entry name" value="DUF7885"/>
    <property type="match status" value="1"/>
</dbReference>
<evidence type="ECO:0000313" key="2">
    <source>
        <dbReference type="EMBL" id="OMO65150.1"/>
    </source>
</evidence>
<name>A0A1R3H4F7_9ROSI</name>